<protein>
    <submittedName>
        <fullName evidence="1">Unannotated protein</fullName>
    </submittedName>
</protein>
<organism evidence="1">
    <name type="scientific">freshwater metagenome</name>
    <dbReference type="NCBI Taxonomy" id="449393"/>
    <lineage>
        <taxon>unclassified sequences</taxon>
        <taxon>metagenomes</taxon>
        <taxon>ecological metagenomes</taxon>
    </lineage>
</organism>
<sequence length="242" mass="26888">MLIANQLHFNVSWPCEVFLNVDLITTKERFCFTLCRIHCFLHFCCRMHYFHSAAAATECSFNCYWPTELGAEIGDLFCVGAKFSSSRNDGSSTAQRSLTARHFVTHFIDCFWWWSDEGNTHCGDCASEVGVLTEEAVARVHAISTAVCDGLQDGLGVEIALCCSLSAKSKCLVGETHMEGIAVEFGIHSDSGDTHFSGSTDDTDSDFAAVGDKDFLQHRCQYCLDGHPQCELIRELAYFCRT</sequence>
<gene>
    <name evidence="1" type="ORF">UFOPK1808_01385</name>
</gene>
<name>A0A6J6HFM4_9ZZZZ</name>
<reference evidence="1" key="1">
    <citation type="submission" date="2020-05" db="EMBL/GenBank/DDBJ databases">
        <authorList>
            <person name="Chiriac C."/>
            <person name="Salcher M."/>
            <person name="Ghai R."/>
            <person name="Kavagutti S V."/>
        </authorList>
    </citation>
    <scope>NUCLEOTIDE SEQUENCE</scope>
</reference>
<evidence type="ECO:0000313" key="1">
    <source>
        <dbReference type="EMBL" id="CAB4611343.1"/>
    </source>
</evidence>
<proteinExistence type="predicted"/>
<accession>A0A6J6HFM4</accession>
<dbReference type="AlphaFoldDB" id="A0A6J6HFM4"/>
<dbReference type="EMBL" id="CAEZUL010000222">
    <property type="protein sequence ID" value="CAB4611343.1"/>
    <property type="molecule type" value="Genomic_DNA"/>
</dbReference>